<sequence length="297" mass="31097">MSKSILVTGASGHFGQLVLQHLTETLSVPTSRIVAASRNPAKLADWAAKGVVTRALDFEQTDTFAAAFDGVDRALLVSTDALDRPGRRLEQHTNAIKGLEAAGVGHVIYTSAPNPVGAPLLIAPDHEGTEKALAESGLTGWTVLRNHWYFENLFLFLPPAIAAGKWYAADGGQGSADIARSDLALAAATVLAGVESGKKTYTLSGGQSLTKAEMAAAVSAAIGKSIEVVQVPLEGLVQGMVQAGLPEPLARVFASFDTNTEAGRVAEVTGDFQRITGRQPQSFDDWLQANQPALAAL</sequence>
<dbReference type="Pfam" id="PF13460">
    <property type="entry name" value="NAD_binding_10"/>
    <property type="match status" value="1"/>
</dbReference>
<proteinExistence type="predicted"/>
<feature type="domain" description="NAD(P)-binding" evidence="1">
    <location>
        <begin position="9"/>
        <end position="191"/>
    </location>
</feature>
<dbReference type="PANTHER" id="PTHR47129">
    <property type="entry name" value="QUINONE OXIDOREDUCTASE 2"/>
    <property type="match status" value="1"/>
</dbReference>
<dbReference type="EMBL" id="QFOD01000005">
    <property type="protein sequence ID" value="PZP33833.1"/>
    <property type="molecule type" value="Genomic_DNA"/>
</dbReference>
<evidence type="ECO:0000313" key="3">
    <source>
        <dbReference type="Proteomes" id="UP000249633"/>
    </source>
</evidence>
<dbReference type="AlphaFoldDB" id="A0A2W5DSX1"/>
<dbReference type="Gene3D" id="3.40.50.720">
    <property type="entry name" value="NAD(P)-binding Rossmann-like Domain"/>
    <property type="match status" value="1"/>
</dbReference>
<dbReference type="CDD" id="cd05269">
    <property type="entry name" value="TMR_SDR_a"/>
    <property type="match status" value="1"/>
</dbReference>
<dbReference type="Gene3D" id="3.90.25.10">
    <property type="entry name" value="UDP-galactose 4-epimerase, domain 1"/>
    <property type="match status" value="1"/>
</dbReference>
<dbReference type="InterPro" id="IPR036291">
    <property type="entry name" value="NAD(P)-bd_dom_sf"/>
</dbReference>
<dbReference type="PANTHER" id="PTHR47129:SF1">
    <property type="entry name" value="NMRA-LIKE DOMAIN-CONTAINING PROTEIN"/>
    <property type="match status" value="1"/>
</dbReference>
<gene>
    <name evidence="2" type="ORF">DI603_07020</name>
</gene>
<dbReference type="InterPro" id="IPR052718">
    <property type="entry name" value="NmrA-type_oxidoreductase"/>
</dbReference>
<accession>A0A2W5DSX1</accession>
<dbReference type="Proteomes" id="UP000249633">
    <property type="component" value="Unassembled WGS sequence"/>
</dbReference>
<protein>
    <submittedName>
        <fullName evidence="2">NAD(P)-dependent oxidoreductase</fullName>
    </submittedName>
</protein>
<comment type="caution">
    <text evidence="2">The sequence shown here is derived from an EMBL/GenBank/DDBJ whole genome shotgun (WGS) entry which is preliminary data.</text>
</comment>
<organism evidence="2 3">
    <name type="scientific">Roseateles depolymerans</name>
    <dbReference type="NCBI Taxonomy" id="76731"/>
    <lineage>
        <taxon>Bacteria</taxon>
        <taxon>Pseudomonadati</taxon>
        <taxon>Pseudomonadota</taxon>
        <taxon>Betaproteobacteria</taxon>
        <taxon>Burkholderiales</taxon>
        <taxon>Sphaerotilaceae</taxon>
        <taxon>Roseateles</taxon>
    </lineage>
</organism>
<dbReference type="InterPro" id="IPR016040">
    <property type="entry name" value="NAD(P)-bd_dom"/>
</dbReference>
<evidence type="ECO:0000313" key="2">
    <source>
        <dbReference type="EMBL" id="PZP33833.1"/>
    </source>
</evidence>
<dbReference type="SUPFAM" id="SSF51735">
    <property type="entry name" value="NAD(P)-binding Rossmann-fold domains"/>
    <property type="match status" value="1"/>
</dbReference>
<reference evidence="2 3" key="1">
    <citation type="submission" date="2017-08" db="EMBL/GenBank/DDBJ databases">
        <title>Infants hospitalized years apart are colonized by the same room-sourced microbial strains.</title>
        <authorList>
            <person name="Brooks B."/>
            <person name="Olm M.R."/>
            <person name="Firek B.A."/>
            <person name="Baker R."/>
            <person name="Thomas B.C."/>
            <person name="Morowitz M.J."/>
            <person name="Banfield J.F."/>
        </authorList>
    </citation>
    <scope>NUCLEOTIDE SEQUENCE [LARGE SCALE GENOMIC DNA]</scope>
    <source>
        <strain evidence="2">S2_012_000_R2_81</strain>
    </source>
</reference>
<name>A0A2W5DSX1_9BURK</name>
<evidence type="ECO:0000259" key="1">
    <source>
        <dbReference type="Pfam" id="PF13460"/>
    </source>
</evidence>